<dbReference type="InterPro" id="IPR010099">
    <property type="entry name" value="SDR39U1"/>
</dbReference>
<evidence type="ECO:0000313" key="5">
    <source>
        <dbReference type="Proteomes" id="UP000679749"/>
    </source>
</evidence>
<evidence type="ECO:0000256" key="1">
    <source>
        <dbReference type="ARBA" id="ARBA00009353"/>
    </source>
</evidence>
<dbReference type="NCBIfam" id="TIGR01777">
    <property type="entry name" value="yfcH"/>
    <property type="match status" value="1"/>
</dbReference>
<gene>
    <name evidence="4" type="ORF">KHA99_17500</name>
</gene>
<dbReference type="InterPro" id="IPR036291">
    <property type="entry name" value="NAD(P)-bd_dom_sf"/>
</dbReference>
<dbReference type="EMBL" id="JAGYPF010000003">
    <property type="protein sequence ID" value="MBS4214248.1"/>
    <property type="molecule type" value="Genomic_DNA"/>
</dbReference>
<protein>
    <submittedName>
        <fullName evidence="4">TIGR01777 family oxidoreductase</fullName>
    </submittedName>
</protein>
<dbReference type="PANTHER" id="PTHR11092">
    <property type="entry name" value="SUGAR NUCLEOTIDE EPIMERASE RELATED"/>
    <property type="match status" value="1"/>
</dbReference>
<name>A0A942U8K4_9BACI</name>
<proteinExistence type="inferred from homology"/>
<evidence type="ECO:0000259" key="2">
    <source>
        <dbReference type="Pfam" id="PF01370"/>
    </source>
</evidence>
<dbReference type="InterPro" id="IPR001509">
    <property type="entry name" value="Epimerase_deHydtase"/>
</dbReference>
<dbReference type="AlphaFoldDB" id="A0A942U8K4"/>
<accession>A0A942U8K4</accession>
<comment type="caution">
    <text evidence="4">The sequence shown here is derived from an EMBL/GenBank/DDBJ whole genome shotgun (WGS) entry which is preliminary data.</text>
</comment>
<dbReference type="InterPro" id="IPR013549">
    <property type="entry name" value="DUF1731"/>
</dbReference>
<feature type="domain" description="NAD-dependent epimerase/dehydratase" evidence="2">
    <location>
        <begin position="3"/>
        <end position="221"/>
    </location>
</feature>
<evidence type="ECO:0000259" key="3">
    <source>
        <dbReference type="Pfam" id="PF08338"/>
    </source>
</evidence>
<dbReference type="RefSeq" id="WP_213118728.1">
    <property type="nucleotide sequence ID" value="NZ_JAGYPF010000003.1"/>
</dbReference>
<comment type="similarity">
    <text evidence="1">Belongs to the NAD(P)-dependent epimerase/dehydratase family. SDR39U1 subfamily.</text>
</comment>
<dbReference type="Gene3D" id="3.40.50.720">
    <property type="entry name" value="NAD(P)-binding Rossmann-like Domain"/>
    <property type="match status" value="1"/>
</dbReference>
<organism evidence="4 5">
    <name type="scientific">Neobacillus rhizophilus</name>
    <dbReference type="NCBI Taxonomy" id="2833579"/>
    <lineage>
        <taxon>Bacteria</taxon>
        <taxon>Bacillati</taxon>
        <taxon>Bacillota</taxon>
        <taxon>Bacilli</taxon>
        <taxon>Bacillales</taxon>
        <taxon>Bacillaceae</taxon>
        <taxon>Neobacillus</taxon>
    </lineage>
</organism>
<dbReference type="CDD" id="cd05242">
    <property type="entry name" value="SDR_a8"/>
    <property type="match status" value="1"/>
</dbReference>
<sequence>MHVVLTGGTGFLGQALTHLLTQKGHRVTILTRRRRLPDTNRTDKFVHYVEWLSEDNQPENELEDVDAMVNLAGESINGGRWTKSKKEAILNSRLTATKEVIRILGHLNPKPKVLVNASGLSYYGMSDFKTFNETSKSDANDFLAKVVRLWENEGAAAKEFGIRTVFARFGIILGQKGALPLMVLPYKFGIGGTIGNGMQWISWVHIRDAVEMLYFAIIKPEIDGPLNVTSPNPIRMSSFGRAISDVLHRPHWLRVPEFLLKVALGEMSQVVLKGQRVLPQKALYHNYSFHFTDVKSALSDILG</sequence>
<dbReference type="SUPFAM" id="SSF51735">
    <property type="entry name" value="NAD(P)-binding Rossmann-fold domains"/>
    <property type="match status" value="1"/>
</dbReference>
<dbReference type="Pfam" id="PF08338">
    <property type="entry name" value="DUF1731"/>
    <property type="match status" value="1"/>
</dbReference>
<keyword evidence="5" id="KW-1185">Reference proteome</keyword>
<evidence type="ECO:0000313" key="4">
    <source>
        <dbReference type="EMBL" id="MBS4214248.1"/>
    </source>
</evidence>
<dbReference type="Pfam" id="PF01370">
    <property type="entry name" value="Epimerase"/>
    <property type="match status" value="1"/>
</dbReference>
<dbReference type="PANTHER" id="PTHR11092:SF0">
    <property type="entry name" value="EPIMERASE FAMILY PROTEIN SDR39U1"/>
    <property type="match status" value="1"/>
</dbReference>
<dbReference type="Proteomes" id="UP000679749">
    <property type="component" value="Unassembled WGS sequence"/>
</dbReference>
<reference evidence="4" key="1">
    <citation type="submission" date="2021-05" db="EMBL/GenBank/DDBJ databases">
        <title>Novel Bacillus species.</title>
        <authorList>
            <person name="Liu G."/>
        </authorList>
    </citation>
    <scope>NUCLEOTIDE SEQUENCE</scope>
    <source>
        <strain evidence="4">FJAT-49825</strain>
    </source>
</reference>
<feature type="domain" description="DUF1731" evidence="3">
    <location>
        <begin position="255"/>
        <end position="301"/>
    </location>
</feature>